<feature type="repeat" description="ANK" evidence="1">
    <location>
        <begin position="107"/>
        <end position="139"/>
    </location>
</feature>
<dbReference type="KEGG" id="abac:LuPra_00434"/>
<dbReference type="InterPro" id="IPR015018">
    <property type="entry name" value="DUF1905"/>
</dbReference>
<dbReference type="STRING" id="1855912.LuPra_00434"/>
<dbReference type="SUPFAM" id="SSF48403">
    <property type="entry name" value="Ankyrin repeat"/>
    <property type="match status" value="1"/>
</dbReference>
<dbReference type="InterPro" id="IPR037079">
    <property type="entry name" value="AF2212/PG0164-like_sf"/>
</dbReference>
<reference evidence="2 3" key="1">
    <citation type="journal article" date="2016" name="Genome Announc.">
        <title>First Complete Genome Sequence of a Subdivision 6 Acidobacterium Strain.</title>
        <authorList>
            <person name="Huang S."/>
            <person name="Vieira S."/>
            <person name="Bunk B."/>
            <person name="Riedel T."/>
            <person name="Sproer C."/>
            <person name="Overmann J."/>
        </authorList>
    </citation>
    <scope>NUCLEOTIDE SEQUENCE [LARGE SCALE GENOMIC DNA]</scope>
    <source>
        <strain evidence="3">DSM 100886 HEG_-6_39</strain>
    </source>
</reference>
<dbReference type="RefSeq" id="WP_110169239.1">
    <property type="nucleotide sequence ID" value="NZ_CP015136.1"/>
</dbReference>
<dbReference type="AlphaFoldDB" id="A0A143PFF5"/>
<dbReference type="EMBL" id="CP015136">
    <property type="protein sequence ID" value="AMY07267.1"/>
    <property type="molecule type" value="Genomic_DNA"/>
</dbReference>
<gene>
    <name evidence="2" type="ORF">LuPra_00434</name>
</gene>
<dbReference type="Gene3D" id="1.25.40.20">
    <property type="entry name" value="Ankyrin repeat-containing domain"/>
    <property type="match status" value="1"/>
</dbReference>
<dbReference type="PROSITE" id="PS50088">
    <property type="entry name" value="ANK_REPEAT"/>
    <property type="match status" value="1"/>
</dbReference>
<keyword evidence="3" id="KW-1185">Reference proteome</keyword>
<dbReference type="PROSITE" id="PS50297">
    <property type="entry name" value="ANK_REP_REGION"/>
    <property type="match status" value="1"/>
</dbReference>
<organism evidence="2 3">
    <name type="scientific">Luteitalea pratensis</name>
    <dbReference type="NCBI Taxonomy" id="1855912"/>
    <lineage>
        <taxon>Bacteria</taxon>
        <taxon>Pseudomonadati</taxon>
        <taxon>Acidobacteriota</taxon>
        <taxon>Vicinamibacteria</taxon>
        <taxon>Vicinamibacterales</taxon>
        <taxon>Vicinamibacteraceae</taxon>
        <taxon>Luteitalea</taxon>
    </lineage>
</organism>
<evidence type="ECO:0000313" key="3">
    <source>
        <dbReference type="Proteomes" id="UP000076079"/>
    </source>
</evidence>
<accession>A0A143PFF5</accession>
<evidence type="ECO:0000256" key="1">
    <source>
        <dbReference type="PROSITE-ProRule" id="PRU00023"/>
    </source>
</evidence>
<dbReference type="Gene3D" id="2.40.30.100">
    <property type="entry name" value="AF2212/PG0164-like"/>
    <property type="match status" value="1"/>
</dbReference>
<reference evidence="3" key="2">
    <citation type="submission" date="2016-04" db="EMBL/GenBank/DDBJ databases">
        <title>First Complete Genome Sequence of a Subdivision 6 Acidobacterium.</title>
        <authorList>
            <person name="Huang S."/>
            <person name="Vieira S."/>
            <person name="Bunk B."/>
            <person name="Riedel T."/>
            <person name="Sproeer C."/>
            <person name="Overmann J."/>
        </authorList>
    </citation>
    <scope>NUCLEOTIDE SEQUENCE [LARGE SCALE GENOMIC DNA]</scope>
    <source>
        <strain evidence="3">DSM 100886 HEG_-6_39</strain>
    </source>
</reference>
<dbReference type="SUPFAM" id="SSF141694">
    <property type="entry name" value="AF2212/PG0164-like"/>
    <property type="match status" value="1"/>
</dbReference>
<name>A0A143PFF5_LUTPR</name>
<dbReference type="InterPro" id="IPR036770">
    <property type="entry name" value="Ankyrin_rpt-contain_sf"/>
</dbReference>
<keyword evidence="1" id="KW-0040">ANK repeat</keyword>
<proteinExistence type="predicted"/>
<protein>
    <submittedName>
        <fullName evidence="2">Ankyrin repeats (3 copies)</fullName>
    </submittedName>
</protein>
<sequence>MSSRTFSATIVRDGSACFIPLAFDPPTAFGRVRAPVKVTLNGGYSFRSTIAAMGGPPCIPLRRSHREAAGLAGGETIEIRVELDTEARVVTRPSVETDHFMRDCRTKGETPLRRAAAFGSDATVGMLLDAGARLDALDMNGDSPLSWASWYTRPRSIIRMLCYGGFHANQGLRPTAYGLWPTACRPQAAGCRLQPGLAGLEVRR</sequence>
<dbReference type="Pfam" id="PF00023">
    <property type="entry name" value="Ank"/>
    <property type="match status" value="1"/>
</dbReference>
<dbReference type="Pfam" id="PF08922">
    <property type="entry name" value="DUF1905"/>
    <property type="match status" value="1"/>
</dbReference>
<dbReference type="InterPro" id="IPR002110">
    <property type="entry name" value="Ankyrin_rpt"/>
</dbReference>
<evidence type="ECO:0000313" key="2">
    <source>
        <dbReference type="EMBL" id="AMY07267.1"/>
    </source>
</evidence>
<dbReference type="OrthoDB" id="5622506at2"/>
<dbReference type="Proteomes" id="UP000076079">
    <property type="component" value="Chromosome"/>
</dbReference>